<dbReference type="InterPro" id="IPR026989">
    <property type="entry name" value="TnpV"/>
</dbReference>
<dbReference type="Pfam" id="PF14198">
    <property type="entry name" value="TnpV"/>
    <property type="match status" value="1"/>
</dbReference>
<reference evidence="1 2" key="1">
    <citation type="journal article" date="2014" name="Genome Announc.">
        <title>Complete Genome Sequence of the Bovine Mastitis Pathogen Mycoplasma californicum Strain ST-6T (ATCC 33461T).</title>
        <authorList>
            <person name="Calcutt M.J."/>
            <person name="Foecking M.F."/>
            <person name="Fox L.K."/>
        </authorList>
    </citation>
    <scope>NUCLEOTIDE SEQUENCE [LARGE SCALE GENOMIC DNA]</scope>
    <source>
        <strain evidence="1 2">ST-6</strain>
    </source>
</reference>
<evidence type="ECO:0000313" key="2">
    <source>
        <dbReference type="Proteomes" id="UP000027088"/>
    </source>
</evidence>
<dbReference type="AlphaFoldDB" id="A0A059XQM3"/>
<dbReference type="Proteomes" id="UP000027088">
    <property type="component" value="Chromosome"/>
</dbReference>
<keyword evidence="2" id="KW-1185">Reference proteome</keyword>
<organism evidence="1 2">
    <name type="scientific">Mycoplasmopsis californica</name>
    <dbReference type="NCBI Taxonomy" id="2113"/>
    <lineage>
        <taxon>Bacteria</taxon>
        <taxon>Bacillati</taxon>
        <taxon>Mycoplasmatota</taxon>
        <taxon>Mycoplasmoidales</taxon>
        <taxon>Metamycoplasmataceae</taxon>
        <taxon>Mycoplasmopsis</taxon>
    </lineage>
</organism>
<evidence type="ECO:0000313" key="1">
    <source>
        <dbReference type="EMBL" id="AIA29315.1"/>
    </source>
</evidence>
<accession>A0A059XQM3</accession>
<sequence length="136" mass="16438">MTDFEQALEKNLEMKEEKTFQEMKSTEEILEKIVELTMKDLNKKALMSFYSKERLKFLMNSENENHQLMLQQMYQEKKLLTHLLEIEKKANEFTEKMKPEMMKNFGIMEELKVKDQMKWVGLMNNLNTTLKKMTLE</sequence>
<dbReference type="EMBL" id="CP007521">
    <property type="protein sequence ID" value="AIA29315.1"/>
    <property type="molecule type" value="Genomic_DNA"/>
</dbReference>
<protein>
    <submittedName>
        <fullName evidence="1">TnpV protein</fullName>
    </submittedName>
</protein>
<proteinExistence type="predicted"/>
<dbReference type="KEGG" id="mcr:MCFN_00780"/>
<name>A0A059XQM3_9BACT</name>
<gene>
    <name evidence="1" type="ORF">MCFN_00780</name>
</gene>